<protein>
    <recommendedName>
        <fullName evidence="5">Glycosyltransferase</fullName>
    </recommendedName>
</protein>
<evidence type="ECO:0008006" key="5">
    <source>
        <dbReference type="Google" id="ProtNLM"/>
    </source>
</evidence>
<dbReference type="InterPro" id="IPR002213">
    <property type="entry name" value="UDP_glucos_trans"/>
</dbReference>
<name>S8BV29_9LAMI</name>
<dbReference type="Pfam" id="PF00201">
    <property type="entry name" value="UDPGT"/>
    <property type="match status" value="1"/>
</dbReference>
<dbReference type="GO" id="GO:0035251">
    <property type="term" value="F:UDP-glucosyltransferase activity"/>
    <property type="evidence" value="ECO:0007669"/>
    <property type="project" value="TreeGrafter"/>
</dbReference>
<dbReference type="PANTHER" id="PTHR48047:SF227">
    <property type="entry name" value="GLYCOSYLTRANSFERASE"/>
    <property type="match status" value="1"/>
</dbReference>
<dbReference type="CDD" id="cd03784">
    <property type="entry name" value="GT1_Gtf-like"/>
    <property type="match status" value="1"/>
</dbReference>
<keyword evidence="2" id="KW-0808">Transferase</keyword>
<evidence type="ECO:0000256" key="1">
    <source>
        <dbReference type="ARBA" id="ARBA00009995"/>
    </source>
</evidence>
<feature type="non-terminal residue" evidence="3">
    <location>
        <position position="377"/>
    </location>
</feature>
<evidence type="ECO:0000256" key="2">
    <source>
        <dbReference type="ARBA" id="ARBA00022679"/>
    </source>
</evidence>
<gene>
    <name evidence="3" type="ORF">M569_16586</name>
</gene>
<proteinExistence type="inferred from homology"/>
<keyword evidence="4" id="KW-1185">Reference proteome</keyword>
<dbReference type="SUPFAM" id="SSF53756">
    <property type="entry name" value="UDP-Glycosyltransferase/glycogen phosphorylase"/>
    <property type="match status" value="1"/>
</dbReference>
<organism evidence="3 4">
    <name type="scientific">Genlisea aurea</name>
    <dbReference type="NCBI Taxonomy" id="192259"/>
    <lineage>
        <taxon>Eukaryota</taxon>
        <taxon>Viridiplantae</taxon>
        <taxon>Streptophyta</taxon>
        <taxon>Embryophyta</taxon>
        <taxon>Tracheophyta</taxon>
        <taxon>Spermatophyta</taxon>
        <taxon>Magnoliopsida</taxon>
        <taxon>eudicotyledons</taxon>
        <taxon>Gunneridae</taxon>
        <taxon>Pentapetalae</taxon>
        <taxon>asterids</taxon>
        <taxon>lamiids</taxon>
        <taxon>Lamiales</taxon>
        <taxon>Lentibulariaceae</taxon>
        <taxon>Genlisea</taxon>
    </lineage>
</organism>
<dbReference type="Proteomes" id="UP000015453">
    <property type="component" value="Unassembled WGS sequence"/>
</dbReference>
<sequence>MGSDRIPHFALFPFLSQGHLIPILYLGRLLRRHSAAVTVFTTPKNVATVKAIIRDADDIDVVILPFPQNIDGVPAGVENTHDLPSMESFLPFARATTSMKESFEEGLRTLRPPASAVISDMFLGWTLSSAAKFQIPRYVFSGMGNFASAILIIVSTQRPQAGTESVDEEFSLKDFPAIKLTRNDFEPPFNEVDPTGPHADFVAEQYEARIMSQGSLVNSAHELEKEFEDYLNTKFSPRVISAGPFCLTAETPPLPPSTASYIKFLDIKQGEGESVLYVSFGTQAEISRDQIKEIATGLENSGVNFLWALRTSTAGDDFFDGFENRVKNRGAVIREWVDQLLILRHEAVKGSLSHCGWNSVTESISAGVPILAMPFMA</sequence>
<comment type="caution">
    <text evidence="3">The sequence shown here is derived from an EMBL/GenBank/DDBJ whole genome shotgun (WGS) entry which is preliminary data.</text>
</comment>
<evidence type="ECO:0000313" key="3">
    <source>
        <dbReference type="EMBL" id="EPS58229.1"/>
    </source>
</evidence>
<dbReference type="PANTHER" id="PTHR48047">
    <property type="entry name" value="GLYCOSYLTRANSFERASE"/>
    <property type="match status" value="1"/>
</dbReference>
<comment type="similarity">
    <text evidence="1">Belongs to the UDP-glycosyltransferase family.</text>
</comment>
<evidence type="ECO:0000313" key="4">
    <source>
        <dbReference type="Proteomes" id="UP000015453"/>
    </source>
</evidence>
<reference evidence="3 4" key="1">
    <citation type="journal article" date="2013" name="BMC Genomics">
        <title>The miniature genome of a carnivorous plant Genlisea aurea contains a low number of genes and short non-coding sequences.</title>
        <authorList>
            <person name="Leushkin E.V."/>
            <person name="Sutormin R.A."/>
            <person name="Nabieva E.R."/>
            <person name="Penin A.A."/>
            <person name="Kondrashov A.S."/>
            <person name="Logacheva M.D."/>
        </authorList>
    </citation>
    <scope>NUCLEOTIDE SEQUENCE [LARGE SCALE GENOMIC DNA]</scope>
</reference>
<dbReference type="OrthoDB" id="5835829at2759"/>
<accession>S8BV29</accession>
<dbReference type="AlphaFoldDB" id="S8BV29"/>
<dbReference type="EMBL" id="AUSU01009416">
    <property type="protein sequence ID" value="EPS58229.1"/>
    <property type="molecule type" value="Genomic_DNA"/>
</dbReference>
<dbReference type="Gene3D" id="3.40.50.2000">
    <property type="entry name" value="Glycogen Phosphorylase B"/>
    <property type="match status" value="2"/>
</dbReference>